<dbReference type="Pfam" id="PF01978">
    <property type="entry name" value="TrmB"/>
    <property type="match status" value="1"/>
</dbReference>
<dbReference type="InterPro" id="IPR051797">
    <property type="entry name" value="TrmB-like"/>
</dbReference>
<gene>
    <name evidence="2" type="ORF">KDL01_27920</name>
</gene>
<dbReference type="InterPro" id="IPR036388">
    <property type="entry name" value="WH-like_DNA-bd_sf"/>
</dbReference>
<feature type="domain" description="HTH luxR-type" evidence="1">
    <location>
        <begin position="259"/>
        <end position="324"/>
    </location>
</feature>
<reference evidence="2" key="1">
    <citation type="submission" date="2021-04" db="EMBL/GenBank/DDBJ databases">
        <title>Genome based classification of Actinospica acidithermotolerans sp. nov., an actinobacterium isolated from an Indonesian hot spring.</title>
        <authorList>
            <person name="Kusuma A.B."/>
            <person name="Putra K.E."/>
            <person name="Nafisah S."/>
            <person name="Loh J."/>
            <person name="Nouioui I."/>
            <person name="Goodfellow M."/>
        </authorList>
    </citation>
    <scope>NUCLEOTIDE SEQUENCE</scope>
    <source>
        <strain evidence="2">CSCA 57</strain>
    </source>
</reference>
<evidence type="ECO:0000313" key="2">
    <source>
        <dbReference type="EMBL" id="MBR7837137.1"/>
    </source>
</evidence>
<dbReference type="GO" id="GO:0003677">
    <property type="term" value="F:DNA binding"/>
    <property type="evidence" value="ECO:0007669"/>
    <property type="project" value="InterPro"/>
</dbReference>
<dbReference type="GO" id="GO:0006355">
    <property type="term" value="P:regulation of DNA-templated transcription"/>
    <property type="evidence" value="ECO:0007669"/>
    <property type="project" value="InterPro"/>
</dbReference>
<name>A0A941ESB0_9ACTN</name>
<dbReference type="SUPFAM" id="SSF46785">
    <property type="entry name" value="Winged helix' DNA-binding domain"/>
    <property type="match status" value="1"/>
</dbReference>
<organism evidence="2 3">
    <name type="scientific">Actinospica durhamensis</name>
    <dbReference type="NCBI Taxonomy" id="1508375"/>
    <lineage>
        <taxon>Bacteria</taxon>
        <taxon>Bacillati</taxon>
        <taxon>Actinomycetota</taxon>
        <taxon>Actinomycetes</taxon>
        <taxon>Catenulisporales</taxon>
        <taxon>Actinospicaceae</taxon>
        <taxon>Actinospica</taxon>
    </lineage>
</organism>
<evidence type="ECO:0000259" key="1">
    <source>
        <dbReference type="PROSITE" id="PS50043"/>
    </source>
</evidence>
<comment type="caution">
    <text evidence="2">The sequence shown here is derived from an EMBL/GenBank/DDBJ whole genome shotgun (WGS) entry which is preliminary data.</text>
</comment>
<dbReference type="PROSITE" id="PS50043">
    <property type="entry name" value="HTH_LUXR_2"/>
    <property type="match status" value="1"/>
</dbReference>
<proteinExistence type="predicted"/>
<dbReference type="Gene3D" id="1.10.10.10">
    <property type="entry name" value="Winged helix-like DNA-binding domain superfamily/Winged helix DNA-binding domain"/>
    <property type="match status" value="2"/>
</dbReference>
<dbReference type="RefSeq" id="WP_212531606.1">
    <property type="nucleotide sequence ID" value="NZ_JAGSOG010000183.1"/>
</dbReference>
<protein>
    <recommendedName>
        <fullName evidence="1">HTH luxR-type domain-containing protein</fullName>
    </recommendedName>
</protein>
<dbReference type="PANTHER" id="PTHR34293:SF1">
    <property type="entry name" value="HTH-TYPE TRANSCRIPTIONAL REGULATOR TRMBL2"/>
    <property type="match status" value="1"/>
</dbReference>
<dbReference type="Pfam" id="PF00196">
    <property type="entry name" value="GerE"/>
    <property type="match status" value="1"/>
</dbReference>
<dbReference type="PRINTS" id="PR00038">
    <property type="entry name" value="HTHLUXR"/>
</dbReference>
<dbReference type="InterPro" id="IPR002831">
    <property type="entry name" value="Tscrpt_reg_TrmB_N"/>
</dbReference>
<dbReference type="InterPro" id="IPR016032">
    <property type="entry name" value="Sig_transdc_resp-reg_C-effctor"/>
</dbReference>
<dbReference type="SMART" id="SM00421">
    <property type="entry name" value="HTH_LUXR"/>
    <property type="match status" value="1"/>
</dbReference>
<dbReference type="EMBL" id="JAGSOG010000183">
    <property type="protein sequence ID" value="MBR7837137.1"/>
    <property type="molecule type" value="Genomic_DNA"/>
</dbReference>
<dbReference type="InterPro" id="IPR000792">
    <property type="entry name" value="Tscrpt_reg_LuxR_C"/>
</dbReference>
<dbReference type="SUPFAM" id="SSF46894">
    <property type="entry name" value="C-terminal effector domain of the bipartite response regulators"/>
    <property type="match status" value="1"/>
</dbReference>
<dbReference type="Proteomes" id="UP000675781">
    <property type="component" value="Unassembled WGS sequence"/>
</dbReference>
<accession>A0A941ESB0</accession>
<evidence type="ECO:0000313" key="3">
    <source>
        <dbReference type="Proteomes" id="UP000675781"/>
    </source>
</evidence>
<sequence length="326" mass="35770">MWETVGIPAAEARVYEALIPQTTSTVGALSSRTNLTAAKTARALVSLARRGLVTRLPGRPARYTAVEPSLAGSVLISKREHELRQLQQHLNKLDQAFHTEASTLGPGDYVEVIEGVPKIFRTFVRVQRSARHQVRAFDKPPYFVVAGKHGDEGPNFEERGSLSAGTVGYRVVYDQESVATPGRLENIWEGINLGEQARVGTSLPVKLVICDDTLAIVSSPADYQNEIAHLVHPSSLLDLVSGLFEAVWDRAIPLNRFESRSGPEALSNRDRQLLGLLASGATDGAIARTFGWSTRTVQRHVQQLMTQVGARTRFQIGMEAARRGWI</sequence>
<dbReference type="PANTHER" id="PTHR34293">
    <property type="entry name" value="HTH-TYPE TRANSCRIPTIONAL REGULATOR TRMBL2"/>
    <property type="match status" value="1"/>
</dbReference>
<dbReference type="CDD" id="cd06170">
    <property type="entry name" value="LuxR_C_like"/>
    <property type="match status" value="1"/>
</dbReference>
<dbReference type="AlphaFoldDB" id="A0A941ESB0"/>
<dbReference type="InterPro" id="IPR036390">
    <property type="entry name" value="WH_DNA-bd_sf"/>
</dbReference>
<keyword evidence="3" id="KW-1185">Reference proteome</keyword>